<evidence type="ECO:0000313" key="3">
    <source>
        <dbReference type="Proteomes" id="UP000243232"/>
    </source>
</evidence>
<dbReference type="STRING" id="364197.SAMN05216296_2049"/>
<gene>
    <name evidence="2" type="ORF">SAMN05216296_2049</name>
</gene>
<evidence type="ECO:0000313" key="2">
    <source>
        <dbReference type="EMBL" id="SDU14703.1"/>
    </source>
</evidence>
<feature type="transmembrane region" description="Helical" evidence="1">
    <location>
        <begin position="102"/>
        <end position="121"/>
    </location>
</feature>
<feature type="transmembrane region" description="Helical" evidence="1">
    <location>
        <begin position="78"/>
        <end position="96"/>
    </location>
</feature>
<keyword evidence="1" id="KW-0812">Transmembrane</keyword>
<keyword evidence="1" id="KW-1133">Transmembrane helix</keyword>
<dbReference type="InterPro" id="IPR018643">
    <property type="entry name" value="DUF2069_membrane"/>
</dbReference>
<dbReference type="EMBL" id="LT629785">
    <property type="protein sequence ID" value="SDU14703.1"/>
    <property type="molecule type" value="Genomic_DNA"/>
</dbReference>
<organism evidence="2 3">
    <name type="scientific">Pseudomonas pohangensis</name>
    <dbReference type="NCBI Taxonomy" id="364197"/>
    <lineage>
        <taxon>Bacteria</taxon>
        <taxon>Pseudomonadati</taxon>
        <taxon>Pseudomonadota</taxon>
        <taxon>Gammaproteobacteria</taxon>
        <taxon>Pseudomonadales</taxon>
        <taxon>Pseudomonadaceae</taxon>
        <taxon>Pseudomonas</taxon>
    </lineage>
</organism>
<dbReference type="Pfam" id="PF09842">
    <property type="entry name" value="DUF2069"/>
    <property type="match status" value="1"/>
</dbReference>
<name>A0A1H2G522_9PSED</name>
<evidence type="ECO:0000256" key="1">
    <source>
        <dbReference type="SAM" id="Phobius"/>
    </source>
</evidence>
<dbReference type="Proteomes" id="UP000243232">
    <property type="component" value="Chromosome I"/>
</dbReference>
<keyword evidence="3" id="KW-1185">Reference proteome</keyword>
<sequence>MSKSAKPLPAIEWLEPRVKLTHAISLACFASLAVVLLAWNLLLADLHGARTWVVLAIELLPLALLAPGMLAGNARTHAWCCFVVNLYFIQGVLAAFDPNRMAYGWLQSILSFVLFCAALMYTRYRFQYERKLAGE</sequence>
<accession>A0A1H2G522</accession>
<reference evidence="3" key="1">
    <citation type="submission" date="2016-10" db="EMBL/GenBank/DDBJ databases">
        <authorList>
            <person name="Varghese N."/>
            <person name="Submissions S."/>
        </authorList>
    </citation>
    <scope>NUCLEOTIDE SEQUENCE [LARGE SCALE GENOMIC DNA]</scope>
    <source>
        <strain evidence="3">DSM 17875</strain>
    </source>
</reference>
<keyword evidence="1" id="KW-0472">Membrane</keyword>
<feature type="transmembrane region" description="Helical" evidence="1">
    <location>
        <begin position="51"/>
        <end position="71"/>
    </location>
</feature>
<feature type="transmembrane region" description="Helical" evidence="1">
    <location>
        <begin position="20"/>
        <end position="39"/>
    </location>
</feature>
<dbReference type="RefSeq" id="WP_090194689.1">
    <property type="nucleotide sequence ID" value="NZ_LT629785.1"/>
</dbReference>
<dbReference type="AlphaFoldDB" id="A0A1H2G522"/>
<dbReference type="OrthoDB" id="5738125at2"/>
<protein>
    <submittedName>
        <fullName evidence="2">Uncharacterized membrane protein</fullName>
    </submittedName>
</protein>
<proteinExistence type="predicted"/>